<feature type="domain" description="Dynein axonemal assembly factor 5 TPR repeats" evidence="2">
    <location>
        <begin position="2"/>
        <end position="191"/>
    </location>
</feature>
<dbReference type="PANTHER" id="PTHR16216:SF2">
    <property type="entry name" value="DYNEIN AXONEMAL ASSEMBLY FACTOR 5"/>
    <property type="match status" value="1"/>
</dbReference>
<accession>A0A699YLS4</accession>
<proteinExistence type="predicted"/>
<dbReference type="InterPro" id="IPR057978">
    <property type="entry name" value="TPR_DAAF5"/>
</dbReference>
<keyword evidence="4" id="KW-1185">Reference proteome</keyword>
<dbReference type="Proteomes" id="UP000485058">
    <property type="component" value="Unassembled WGS sequence"/>
</dbReference>
<dbReference type="InterPro" id="IPR052623">
    <property type="entry name" value="DAAF5"/>
</dbReference>
<name>A0A699YLS4_HAELA</name>
<evidence type="ECO:0000256" key="1">
    <source>
        <dbReference type="SAM" id="MobiDB-lite"/>
    </source>
</evidence>
<dbReference type="Gene3D" id="1.25.10.10">
    <property type="entry name" value="Leucine-rich Repeat Variant"/>
    <property type="match status" value="1"/>
</dbReference>
<dbReference type="AlphaFoldDB" id="A0A699YLS4"/>
<protein>
    <recommendedName>
        <fullName evidence="2">Dynein axonemal assembly factor 5 TPR repeats domain-containing protein</fullName>
    </recommendedName>
</protein>
<feature type="non-terminal residue" evidence="3">
    <location>
        <position position="1"/>
    </location>
</feature>
<dbReference type="SUPFAM" id="SSF48371">
    <property type="entry name" value="ARM repeat"/>
    <property type="match status" value="1"/>
</dbReference>
<feature type="non-terminal residue" evidence="3">
    <location>
        <position position="217"/>
    </location>
</feature>
<dbReference type="Pfam" id="PF25757">
    <property type="entry name" value="TPR_DNAAF5"/>
    <property type="match status" value="1"/>
</dbReference>
<feature type="compositionally biased region" description="Gly residues" evidence="1">
    <location>
        <begin position="207"/>
        <end position="217"/>
    </location>
</feature>
<dbReference type="InterPro" id="IPR011989">
    <property type="entry name" value="ARM-like"/>
</dbReference>
<evidence type="ECO:0000259" key="2">
    <source>
        <dbReference type="Pfam" id="PF25757"/>
    </source>
</evidence>
<sequence length="217" mass="22515">MMHDVVEKCRAVAVELLEHCVKQVPDPCPLLPGLVPALLQRMGQLPVQEPAEEVRLSLVRLLAACVDRAPGKELGGHAADFTTVLCRALEDGFPDIKRLACSTCACLAARAPPGSLSPHSGKLVATLVVNLGHQHAKVRCAVLEALDPLLAYDAVPSGSVTDVVAPGLKPLAHDRAPAVREVLFRTLAGWLGAGRGPGQPGPPPDGQLGGAASGKEA</sequence>
<reference evidence="3 4" key="1">
    <citation type="submission" date="2020-02" db="EMBL/GenBank/DDBJ databases">
        <title>Draft genome sequence of Haematococcus lacustris strain NIES-144.</title>
        <authorList>
            <person name="Morimoto D."/>
            <person name="Nakagawa S."/>
            <person name="Yoshida T."/>
            <person name="Sawayama S."/>
        </authorList>
    </citation>
    <scope>NUCLEOTIDE SEQUENCE [LARGE SCALE GENOMIC DNA]</scope>
    <source>
        <strain evidence="3 4">NIES-144</strain>
    </source>
</reference>
<evidence type="ECO:0000313" key="3">
    <source>
        <dbReference type="EMBL" id="GFH10461.1"/>
    </source>
</evidence>
<gene>
    <name evidence="3" type="ORF">HaLaN_05775</name>
</gene>
<feature type="region of interest" description="Disordered" evidence="1">
    <location>
        <begin position="193"/>
        <end position="217"/>
    </location>
</feature>
<comment type="caution">
    <text evidence="3">The sequence shown here is derived from an EMBL/GenBank/DDBJ whole genome shotgun (WGS) entry which is preliminary data.</text>
</comment>
<dbReference type="InterPro" id="IPR016024">
    <property type="entry name" value="ARM-type_fold"/>
</dbReference>
<evidence type="ECO:0000313" key="4">
    <source>
        <dbReference type="Proteomes" id="UP000485058"/>
    </source>
</evidence>
<organism evidence="3 4">
    <name type="scientific">Haematococcus lacustris</name>
    <name type="common">Green alga</name>
    <name type="synonym">Haematococcus pluvialis</name>
    <dbReference type="NCBI Taxonomy" id="44745"/>
    <lineage>
        <taxon>Eukaryota</taxon>
        <taxon>Viridiplantae</taxon>
        <taxon>Chlorophyta</taxon>
        <taxon>core chlorophytes</taxon>
        <taxon>Chlorophyceae</taxon>
        <taxon>CS clade</taxon>
        <taxon>Chlamydomonadales</taxon>
        <taxon>Haematococcaceae</taxon>
        <taxon>Haematococcus</taxon>
    </lineage>
</organism>
<dbReference type="PANTHER" id="PTHR16216">
    <property type="entry name" value="DYNEIN ASSEMBLY FACTOR 5, AXONEMAL"/>
    <property type="match status" value="1"/>
</dbReference>
<dbReference type="EMBL" id="BLLF01000317">
    <property type="protein sequence ID" value="GFH10461.1"/>
    <property type="molecule type" value="Genomic_DNA"/>
</dbReference>